<reference evidence="3" key="1">
    <citation type="journal article" date="2021" name="Nat. Commun.">
        <title>Genetic determinants of endophytism in the Arabidopsis root mycobiome.</title>
        <authorList>
            <person name="Mesny F."/>
            <person name="Miyauchi S."/>
            <person name="Thiergart T."/>
            <person name="Pickel B."/>
            <person name="Atanasova L."/>
            <person name="Karlsson M."/>
            <person name="Huettel B."/>
            <person name="Barry K.W."/>
            <person name="Haridas S."/>
            <person name="Chen C."/>
            <person name="Bauer D."/>
            <person name="Andreopoulos W."/>
            <person name="Pangilinan J."/>
            <person name="LaButti K."/>
            <person name="Riley R."/>
            <person name="Lipzen A."/>
            <person name="Clum A."/>
            <person name="Drula E."/>
            <person name="Henrissat B."/>
            <person name="Kohler A."/>
            <person name="Grigoriev I.V."/>
            <person name="Martin F.M."/>
            <person name="Hacquard S."/>
        </authorList>
    </citation>
    <scope>NUCLEOTIDE SEQUENCE</scope>
    <source>
        <strain evidence="3">MPI-CAGE-AT-0021</strain>
    </source>
</reference>
<accession>A0A9P9FFF4</accession>
<dbReference type="OrthoDB" id="439917at2759"/>
<organism evidence="3 4">
    <name type="scientific">Dactylonectria estremocensis</name>
    <dbReference type="NCBI Taxonomy" id="1079267"/>
    <lineage>
        <taxon>Eukaryota</taxon>
        <taxon>Fungi</taxon>
        <taxon>Dikarya</taxon>
        <taxon>Ascomycota</taxon>
        <taxon>Pezizomycotina</taxon>
        <taxon>Sordariomycetes</taxon>
        <taxon>Hypocreomycetidae</taxon>
        <taxon>Hypocreales</taxon>
        <taxon>Nectriaceae</taxon>
        <taxon>Dactylonectria</taxon>
    </lineage>
</organism>
<gene>
    <name evidence="3" type="ORF">B0J13DRAFT_602976</name>
</gene>
<keyword evidence="4" id="KW-1185">Reference proteome</keyword>
<evidence type="ECO:0000256" key="1">
    <source>
        <dbReference type="SAM" id="SignalP"/>
    </source>
</evidence>
<dbReference type="Proteomes" id="UP000717696">
    <property type="component" value="Unassembled WGS sequence"/>
</dbReference>
<feature type="domain" description="Apple" evidence="2">
    <location>
        <begin position="68"/>
        <end position="139"/>
    </location>
</feature>
<dbReference type="InterPro" id="IPR003609">
    <property type="entry name" value="Pan_app"/>
</dbReference>
<proteinExistence type="predicted"/>
<keyword evidence="1" id="KW-0732">Signal</keyword>
<evidence type="ECO:0000313" key="3">
    <source>
        <dbReference type="EMBL" id="KAH7160484.1"/>
    </source>
</evidence>
<feature type="chain" id="PRO_5040470632" description="Apple domain-containing protein" evidence="1">
    <location>
        <begin position="20"/>
        <end position="349"/>
    </location>
</feature>
<feature type="signal peptide" evidence="1">
    <location>
        <begin position="1"/>
        <end position="19"/>
    </location>
</feature>
<evidence type="ECO:0000259" key="2">
    <source>
        <dbReference type="PROSITE" id="PS50948"/>
    </source>
</evidence>
<dbReference type="PROSITE" id="PS50948">
    <property type="entry name" value="PAN"/>
    <property type="match status" value="1"/>
</dbReference>
<comment type="caution">
    <text evidence="3">The sequence shown here is derived from an EMBL/GenBank/DDBJ whole genome shotgun (WGS) entry which is preliminary data.</text>
</comment>
<name>A0A9P9FFF4_9HYPO</name>
<sequence>MRLLAALGFLATVLLLVSASSWEPKVEELLFNPKENTLPGRQVTSWHHPNRKRDSVFEQPRRPRVMSCGLRGKSRENPPRADTKATAWKLRKCSEFCRNSPGCESWSFSNKGCDIYNATLEGNVETDPKSRTWFYDLECPLHTITGALRLTKEDGTLVGYVSKAFNIYGQQVVTTKPANALRVLIRIPKKGCIAKDVDIHKLNAIDYQELKLFSPVVGFSSTNISIGDDSHNYAVIAASSHGMYSFVQTFRLSVANHRVDNSFTRVTKIKKEAESAIWTLDQCSLEVKPQWVNEILKPKWAHEDDFKPETYLIHVPQSGGVLAITGDTGLFDKTFEGTSPTVKMTLEMR</sequence>
<evidence type="ECO:0000313" key="4">
    <source>
        <dbReference type="Proteomes" id="UP000717696"/>
    </source>
</evidence>
<dbReference type="AlphaFoldDB" id="A0A9P9FFF4"/>
<dbReference type="EMBL" id="JAGMUU010000002">
    <property type="protein sequence ID" value="KAH7160484.1"/>
    <property type="molecule type" value="Genomic_DNA"/>
</dbReference>
<protein>
    <recommendedName>
        <fullName evidence="2">Apple domain-containing protein</fullName>
    </recommendedName>
</protein>